<gene>
    <name evidence="2" type="ORF">AVDCRST_MAG93-4221</name>
</gene>
<sequence length="979" mass="105702">MLQRIGAKWSRMLCTVATLWVLAVPPAFAEQSSTRTNETTARPAAGWTTGGGTVDGIATPLPEFRLNLTAGRAVTITTSAASTGSDPVLHLLTTRGVQLAVDDNSGGGTNARLSYRPSVTMTVIVALRARTTGTAGTANLLINGAMWRPAVRFGGWQLQVQNLRANETIGTIRLPNGAGPSHIMYVLKADGLGVERWQSGGGVAGATSYRPTVALGTRRLIIAVPSSGKSGPVRFFRNDTGLRAHDPDNDGLGTELETALGTCSNLTSVARNFECNRAADARDTDGDGISDGWEVLGRGDVWPHQALPLWGANPLHKDLFVEVDFMLRAPGETAQRMSPTVARQFASVYQDEIGTTSALIKAYHGAVLVNPDGLAGVAVHMDTGVAPAMPADATLYGDWGGYTAVPPVQASDGSWGGVHPDVSWKTNMAAARRGIFRYALPYSSGGGSVALNSFTWAAGIHGAFTLAHESGHAMGLDHNGPPAPAGVVDANCKPNYPSLMNYAYLDGTVGFADGLNTPVLNNAALREWRAVAPSNTAMLDKLQNAYRYYVDRTAGHVDWNRDGAFAPEGTTVRAYANLRPGTSCEFTRQNAAPLPAAASTQSPAMARLSDRLYVFYSVLGQVRYNYSTSSWNCPVPASTPCGTWNDWTAPGMDAQGGIDVERINGYTRTPQLLVVSIDHEGKLWQARLTRQRIGGFEHETFSTPTLIPNSSPASGAPSLAVMGSCDTYLTYKGTDNIIRYRRFTCTGGWEAEQQALTPGGTAIGTAPFSFPAITRVYLPHRPGEPGIYGAFPNVDGYLEIWWLDRTTGRWVKTNVLESTPWERVEGRAAMAWVPSQNVDPYPGRFYLMYVKHDSTPNRAYRDLEREVRMLQSYTRVTGTPGSLIRKEVVGLSSPFDNVWFYAFGIDLLYEQGVDTNLRMVDSIAINKSNVWATIELRPKADGIQDYNYRNANDWETVRLGVCRNVVNPGGTVSNPITCP</sequence>
<dbReference type="SUPFAM" id="SSF89372">
    <property type="entry name" value="Fucose-specific lectin"/>
    <property type="match status" value="1"/>
</dbReference>
<evidence type="ECO:0000256" key="1">
    <source>
        <dbReference type="SAM" id="SignalP"/>
    </source>
</evidence>
<proteinExistence type="predicted"/>
<dbReference type="Gene3D" id="3.40.390.10">
    <property type="entry name" value="Collagenase (Catalytic Domain)"/>
    <property type="match status" value="1"/>
</dbReference>
<accession>A0A6J4K4G6</accession>
<dbReference type="EMBL" id="CADCTR010001422">
    <property type="protein sequence ID" value="CAA9295464.1"/>
    <property type="molecule type" value="Genomic_DNA"/>
</dbReference>
<dbReference type="InterPro" id="IPR024079">
    <property type="entry name" value="MetalloPept_cat_dom_sf"/>
</dbReference>
<keyword evidence="1" id="KW-0732">Signal</keyword>
<dbReference type="SUPFAM" id="SSF55486">
    <property type="entry name" value="Metalloproteases ('zincins'), catalytic domain"/>
    <property type="match status" value="1"/>
</dbReference>
<feature type="chain" id="PRO_5026894064" evidence="1">
    <location>
        <begin position="30"/>
        <end position="979"/>
    </location>
</feature>
<organism evidence="2">
    <name type="scientific">uncultured Chloroflexia bacterium</name>
    <dbReference type="NCBI Taxonomy" id="1672391"/>
    <lineage>
        <taxon>Bacteria</taxon>
        <taxon>Bacillati</taxon>
        <taxon>Chloroflexota</taxon>
        <taxon>Chloroflexia</taxon>
        <taxon>environmental samples</taxon>
    </lineage>
</organism>
<protein>
    <submittedName>
        <fullName evidence="2">Uncharacterized protein</fullName>
    </submittedName>
</protein>
<evidence type="ECO:0000313" key="2">
    <source>
        <dbReference type="EMBL" id="CAA9295464.1"/>
    </source>
</evidence>
<reference evidence="2" key="1">
    <citation type="submission" date="2020-02" db="EMBL/GenBank/DDBJ databases">
        <authorList>
            <person name="Meier V. D."/>
        </authorList>
    </citation>
    <scope>NUCLEOTIDE SEQUENCE</scope>
    <source>
        <strain evidence="2">AVDCRST_MAG93</strain>
    </source>
</reference>
<feature type="signal peptide" evidence="1">
    <location>
        <begin position="1"/>
        <end position="29"/>
    </location>
</feature>
<dbReference type="GO" id="GO:0008237">
    <property type="term" value="F:metallopeptidase activity"/>
    <property type="evidence" value="ECO:0007669"/>
    <property type="project" value="InterPro"/>
</dbReference>
<name>A0A6J4K4G6_9CHLR</name>
<dbReference type="AlphaFoldDB" id="A0A6J4K4G6"/>